<keyword evidence="3" id="KW-1185">Reference proteome</keyword>
<reference evidence="2 3" key="1">
    <citation type="journal article" date="2011" name="Proc. Natl. Acad. Sci. U.S.A.">
        <title>Evolutionary erosion of yeast sex chromosomes by mating-type switching accidents.</title>
        <authorList>
            <person name="Gordon J.L."/>
            <person name="Armisen D."/>
            <person name="Proux-Wera E."/>
            <person name="Oheigeartaigh S.S."/>
            <person name="Byrne K.P."/>
            <person name="Wolfe K.H."/>
        </authorList>
    </citation>
    <scope>NUCLEOTIDE SEQUENCE [LARGE SCALE GENOMIC DNA]</scope>
    <source>
        <strain evidence="3">ATCC 10597 / BCRC 20456 / CBS 421 / NBRC 0211 / NRRL Y-12639</strain>
    </source>
</reference>
<dbReference type="EMBL" id="HE580272">
    <property type="protein sequence ID" value="CCD25643.1"/>
    <property type="molecule type" value="Genomic_DNA"/>
</dbReference>
<dbReference type="RefSeq" id="XP_003670886.1">
    <property type="nucleotide sequence ID" value="XM_003670838.1"/>
</dbReference>
<evidence type="ECO:0000313" key="2">
    <source>
        <dbReference type="EMBL" id="CCD25643.1"/>
    </source>
</evidence>
<dbReference type="eggNOG" id="ENOG502QR9U">
    <property type="taxonomic scope" value="Eukaryota"/>
</dbReference>
<dbReference type="HOGENOM" id="CLU_065220_0_0_1"/>
<proteinExistence type="predicted"/>
<name>G0WCY2_NAUDC</name>
<feature type="region of interest" description="Disordered" evidence="1">
    <location>
        <begin position="1"/>
        <end position="36"/>
    </location>
</feature>
<evidence type="ECO:0000256" key="1">
    <source>
        <dbReference type="SAM" id="MobiDB-lite"/>
    </source>
</evidence>
<protein>
    <submittedName>
        <fullName evidence="2">Uncharacterized protein</fullName>
    </submittedName>
</protein>
<dbReference type="KEGG" id="ndi:NDAI_0F03250"/>
<dbReference type="AlphaFoldDB" id="G0WCY2"/>
<dbReference type="OrthoDB" id="4063705at2759"/>
<gene>
    <name evidence="2" type="primary">NDAI0F03250</name>
    <name evidence="2" type="ordered locus">NDAI_0F03250</name>
</gene>
<sequence>MDRVRAIIGNRRRNDNAHSSATDPYDVGTQGGRVESSQDMPFHAPDDDQITMFESENGMNDAEDDDNVTFVSDTSTIGDLQRRGFVNRCPQFDSRRSIPLTSIVLARGFYAFPSEKSFKIYLHNKRKFDNINLKDGLGIPLFHLIPSNVMKSIFSNKSTPVMKIYKYIIMTKEDLAKEEEIFQNDISTSNLSLNEKLNEQDESKIRHPREEIFKAKDDSFTIFKIEFCTVYREIVHYNQCKHNFVFYEEFQNIPMINYSQRKHSDTVVSGMNLRWYGTTGFASPFGSTNFKLLVLDDGFPSYMTSSNIEEYDEQVRTSTTGRRPLGFMPVWAKYSDEKATVLPKKRTLRLANLDIREMSNDTDIENNPDLRNGILNVPWETQILTCMCMVLHEYESRKDKRHSGAVNNTFMGPLYM</sequence>
<dbReference type="Proteomes" id="UP000000689">
    <property type="component" value="Chromosome 6"/>
</dbReference>
<evidence type="ECO:0000313" key="3">
    <source>
        <dbReference type="Proteomes" id="UP000000689"/>
    </source>
</evidence>
<accession>G0WCY2</accession>
<dbReference type="GeneID" id="11496981"/>
<organism evidence="2 3">
    <name type="scientific">Naumovozyma dairenensis (strain ATCC 10597 / BCRC 20456 / CBS 421 / NBRC 0211 / NRRL Y-12639)</name>
    <name type="common">Saccharomyces dairenensis</name>
    <dbReference type="NCBI Taxonomy" id="1071378"/>
    <lineage>
        <taxon>Eukaryota</taxon>
        <taxon>Fungi</taxon>
        <taxon>Dikarya</taxon>
        <taxon>Ascomycota</taxon>
        <taxon>Saccharomycotina</taxon>
        <taxon>Saccharomycetes</taxon>
        <taxon>Saccharomycetales</taxon>
        <taxon>Saccharomycetaceae</taxon>
        <taxon>Naumovozyma</taxon>
    </lineage>
</organism>
<dbReference type="OMA" id="GLNLRWY"/>